<evidence type="ECO:0000256" key="1">
    <source>
        <dbReference type="ARBA" id="ARBA00001946"/>
    </source>
</evidence>
<comment type="subunit">
    <text evidence="20">Interacts with CASP10. Interacts with IRF3; RIOK3 probably mediates the interaction of TBK1 with IRF3. Associated with 40S pre-ribosomal particles.</text>
</comment>
<keyword evidence="11 22" id="KW-0479">Metal-binding</keyword>
<dbReference type="GO" id="GO:0005737">
    <property type="term" value="C:cytoplasm"/>
    <property type="evidence" value="ECO:0007669"/>
    <property type="project" value="UniProtKB-SubCell"/>
</dbReference>
<keyword evidence="13 22" id="KW-0418">Kinase</keyword>
<dbReference type="InterPro" id="IPR018935">
    <property type="entry name" value="RIO_kinase_CS"/>
</dbReference>
<keyword evidence="17" id="KW-0051">Antiviral defense</keyword>
<evidence type="ECO:0000256" key="6">
    <source>
        <dbReference type="ARBA" id="ARBA00022517"/>
    </source>
</evidence>
<organism evidence="24 25">
    <name type="scientific">Rhynchophorus ferrugineus</name>
    <name type="common">Red palm weevil</name>
    <name type="synonym">Curculio ferrugineus</name>
    <dbReference type="NCBI Taxonomy" id="354439"/>
    <lineage>
        <taxon>Eukaryota</taxon>
        <taxon>Metazoa</taxon>
        <taxon>Ecdysozoa</taxon>
        <taxon>Arthropoda</taxon>
        <taxon>Hexapoda</taxon>
        <taxon>Insecta</taxon>
        <taxon>Pterygota</taxon>
        <taxon>Neoptera</taxon>
        <taxon>Endopterygota</taxon>
        <taxon>Coleoptera</taxon>
        <taxon>Polyphaga</taxon>
        <taxon>Cucujiformia</taxon>
        <taxon>Curculionidae</taxon>
        <taxon>Dryophthorinae</taxon>
        <taxon>Rhynchophorus</taxon>
    </lineage>
</organism>
<dbReference type="OrthoDB" id="205248at2759"/>
<comment type="catalytic activity">
    <reaction evidence="18 22">
        <text>L-threonyl-[protein] + ATP = O-phospho-L-threonyl-[protein] + ADP + H(+)</text>
        <dbReference type="Rhea" id="RHEA:46608"/>
        <dbReference type="Rhea" id="RHEA-COMP:11060"/>
        <dbReference type="Rhea" id="RHEA-COMP:11605"/>
        <dbReference type="ChEBI" id="CHEBI:15378"/>
        <dbReference type="ChEBI" id="CHEBI:30013"/>
        <dbReference type="ChEBI" id="CHEBI:30616"/>
        <dbReference type="ChEBI" id="CHEBI:61977"/>
        <dbReference type="ChEBI" id="CHEBI:456216"/>
        <dbReference type="EC" id="2.7.11.1"/>
    </reaction>
</comment>
<dbReference type="GO" id="GO:0005524">
    <property type="term" value="F:ATP binding"/>
    <property type="evidence" value="ECO:0007669"/>
    <property type="project" value="UniProtKB-UniRule"/>
</dbReference>
<protein>
    <recommendedName>
        <fullName evidence="21 22">Serine/threonine-protein kinase RIO3</fullName>
        <ecNumber evidence="4 22">2.7.11.1</ecNumber>
    </recommendedName>
</protein>
<accession>A0A834IKT1</accession>
<evidence type="ECO:0000256" key="13">
    <source>
        <dbReference type="ARBA" id="ARBA00022777"/>
    </source>
</evidence>
<dbReference type="InterPro" id="IPR017406">
    <property type="entry name" value="Ser/Thr_kinase_Rio3"/>
</dbReference>
<evidence type="ECO:0000256" key="2">
    <source>
        <dbReference type="ARBA" id="ARBA00004496"/>
    </source>
</evidence>
<dbReference type="InterPro" id="IPR018934">
    <property type="entry name" value="RIO_dom"/>
</dbReference>
<dbReference type="InterPro" id="IPR011009">
    <property type="entry name" value="Kinase-like_dom_sf"/>
</dbReference>
<evidence type="ECO:0000256" key="10">
    <source>
        <dbReference type="ARBA" id="ARBA00022679"/>
    </source>
</evidence>
<dbReference type="GO" id="GO:0004674">
    <property type="term" value="F:protein serine/threonine kinase activity"/>
    <property type="evidence" value="ECO:0007669"/>
    <property type="project" value="UniProtKB-UniRule"/>
</dbReference>
<dbReference type="GO" id="GO:0045087">
    <property type="term" value="P:innate immune response"/>
    <property type="evidence" value="ECO:0007669"/>
    <property type="project" value="UniProtKB-KW"/>
</dbReference>
<dbReference type="FunFam" id="3.30.200.20:FF:000200">
    <property type="entry name" value="Serine/threonine-protein kinase RIO3"/>
    <property type="match status" value="1"/>
</dbReference>
<dbReference type="InterPro" id="IPR000687">
    <property type="entry name" value="RIO_kinase"/>
</dbReference>
<keyword evidence="8" id="KW-0597">Phosphoprotein</keyword>
<name>A0A834IKT1_RHYFE</name>
<evidence type="ECO:0000256" key="22">
    <source>
        <dbReference type="PIRNR" id="PIRNR038146"/>
    </source>
</evidence>
<keyword evidence="5" id="KW-0963">Cytoplasm</keyword>
<reference evidence="24" key="1">
    <citation type="submission" date="2020-08" db="EMBL/GenBank/DDBJ databases">
        <title>Genome sequencing and assembly of the red palm weevil Rhynchophorus ferrugineus.</title>
        <authorList>
            <person name="Dias G.B."/>
            <person name="Bergman C.M."/>
            <person name="Manee M."/>
        </authorList>
    </citation>
    <scope>NUCLEOTIDE SEQUENCE</scope>
    <source>
        <strain evidence="24">AA-2017</strain>
        <tissue evidence="24">Whole larva</tissue>
    </source>
</reference>
<evidence type="ECO:0000259" key="23">
    <source>
        <dbReference type="SMART" id="SM00090"/>
    </source>
</evidence>
<dbReference type="EMBL" id="JAACXV010000160">
    <property type="protein sequence ID" value="KAF7282695.1"/>
    <property type="molecule type" value="Genomic_DNA"/>
</dbReference>
<evidence type="ECO:0000256" key="8">
    <source>
        <dbReference type="ARBA" id="ARBA00022553"/>
    </source>
</evidence>
<proteinExistence type="inferred from homology"/>
<dbReference type="EC" id="2.7.11.1" evidence="4 22"/>
<comment type="similarity">
    <text evidence="3 22">Belongs to the protein kinase superfamily. RIO-type Ser/Thr kinase family.</text>
</comment>
<dbReference type="AlphaFoldDB" id="A0A834IKT1"/>
<dbReference type="GO" id="GO:0042254">
    <property type="term" value="P:ribosome biogenesis"/>
    <property type="evidence" value="ECO:0007669"/>
    <property type="project" value="UniProtKB-KW"/>
</dbReference>
<evidence type="ECO:0000256" key="3">
    <source>
        <dbReference type="ARBA" id="ARBA00009196"/>
    </source>
</evidence>
<evidence type="ECO:0000256" key="14">
    <source>
        <dbReference type="ARBA" id="ARBA00022840"/>
    </source>
</evidence>
<keyword evidence="14" id="KW-0067">ATP-binding</keyword>
<comment type="cofactor">
    <cofactor evidence="1 22">
        <name>Mg(2+)</name>
        <dbReference type="ChEBI" id="CHEBI:18420"/>
    </cofactor>
</comment>
<dbReference type="PIRSF" id="PIRSF038146">
    <property type="entry name" value="Ser/Thr_PK_RIO3"/>
    <property type="match status" value="1"/>
</dbReference>
<comment type="subcellular location">
    <subcellularLocation>
        <location evidence="2">Cytoplasm</location>
    </subcellularLocation>
</comment>
<evidence type="ECO:0000256" key="20">
    <source>
        <dbReference type="ARBA" id="ARBA00064322"/>
    </source>
</evidence>
<keyword evidence="25" id="KW-1185">Reference proteome</keyword>
<dbReference type="SMART" id="SM00090">
    <property type="entry name" value="RIO"/>
    <property type="match status" value="1"/>
</dbReference>
<feature type="domain" description="RIO kinase" evidence="23">
    <location>
        <begin position="237"/>
        <end position="483"/>
    </location>
</feature>
<evidence type="ECO:0000256" key="21">
    <source>
        <dbReference type="ARBA" id="ARBA00068351"/>
    </source>
</evidence>
<dbReference type="Gene3D" id="1.10.510.10">
    <property type="entry name" value="Transferase(Phosphotransferase) domain 1"/>
    <property type="match status" value="1"/>
</dbReference>
<comment type="caution">
    <text evidence="24">The sequence shown here is derived from an EMBL/GenBank/DDBJ whole genome shotgun (WGS) entry which is preliminary data.</text>
</comment>
<evidence type="ECO:0000256" key="11">
    <source>
        <dbReference type="ARBA" id="ARBA00022723"/>
    </source>
</evidence>
<dbReference type="GO" id="GO:0051607">
    <property type="term" value="P:defense response to virus"/>
    <property type="evidence" value="ECO:0007669"/>
    <property type="project" value="UniProtKB-KW"/>
</dbReference>
<evidence type="ECO:0000256" key="4">
    <source>
        <dbReference type="ARBA" id="ARBA00012513"/>
    </source>
</evidence>
<keyword evidence="12 22" id="KW-0547">Nucleotide-binding</keyword>
<dbReference type="PANTHER" id="PTHR45723">
    <property type="entry name" value="SERINE/THREONINE-PROTEIN KINASE RIO1"/>
    <property type="match status" value="1"/>
</dbReference>
<evidence type="ECO:0000313" key="25">
    <source>
        <dbReference type="Proteomes" id="UP000625711"/>
    </source>
</evidence>
<evidence type="ECO:0000256" key="19">
    <source>
        <dbReference type="ARBA" id="ARBA00048679"/>
    </source>
</evidence>
<keyword evidence="6" id="KW-0690">Ribosome biogenesis</keyword>
<evidence type="ECO:0000256" key="12">
    <source>
        <dbReference type="ARBA" id="ARBA00022741"/>
    </source>
</evidence>
<evidence type="ECO:0000256" key="9">
    <source>
        <dbReference type="ARBA" id="ARBA00022588"/>
    </source>
</evidence>
<evidence type="ECO:0000256" key="17">
    <source>
        <dbReference type="ARBA" id="ARBA00023118"/>
    </source>
</evidence>
<dbReference type="PROSITE" id="PS01245">
    <property type="entry name" value="RIO1"/>
    <property type="match status" value="1"/>
</dbReference>
<evidence type="ECO:0000256" key="7">
    <source>
        <dbReference type="ARBA" id="ARBA00022527"/>
    </source>
</evidence>
<evidence type="ECO:0000256" key="5">
    <source>
        <dbReference type="ARBA" id="ARBA00022490"/>
    </source>
</evidence>
<keyword evidence="16" id="KW-0391">Immunity</keyword>
<evidence type="ECO:0000256" key="16">
    <source>
        <dbReference type="ARBA" id="ARBA00022859"/>
    </source>
</evidence>
<dbReference type="GO" id="GO:0046872">
    <property type="term" value="F:metal ion binding"/>
    <property type="evidence" value="ECO:0007669"/>
    <property type="project" value="UniProtKB-UniRule"/>
</dbReference>
<keyword evidence="9" id="KW-0399">Innate immunity</keyword>
<dbReference type="SUPFAM" id="SSF56112">
    <property type="entry name" value="Protein kinase-like (PK-like)"/>
    <property type="match status" value="1"/>
</dbReference>
<keyword evidence="10 22" id="KW-0808">Transferase</keyword>
<gene>
    <name evidence="24" type="ORF">GWI33_002161</name>
</gene>
<dbReference type="InterPro" id="IPR051272">
    <property type="entry name" value="RIO-type_Ser/Thr_kinase"/>
</dbReference>
<evidence type="ECO:0000256" key="15">
    <source>
        <dbReference type="ARBA" id="ARBA00022842"/>
    </source>
</evidence>
<evidence type="ECO:0000313" key="24">
    <source>
        <dbReference type="EMBL" id="KAF7282695.1"/>
    </source>
</evidence>
<dbReference type="Pfam" id="PF01163">
    <property type="entry name" value="RIO1"/>
    <property type="match status" value="1"/>
</dbReference>
<comment type="catalytic activity">
    <reaction evidence="19 22">
        <text>L-seryl-[protein] + ATP = O-phospho-L-seryl-[protein] + ADP + H(+)</text>
        <dbReference type="Rhea" id="RHEA:17989"/>
        <dbReference type="Rhea" id="RHEA-COMP:9863"/>
        <dbReference type="Rhea" id="RHEA-COMP:11604"/>
        <dbReference type="ChEBI" id="CHEBI:15378"/>
        <dbReference type="ChEBI" id="CHEBI:29999"/>
        <dbReference type="ChEBI" id="CHEBI:30616"/>
        <dbReference type="ChEBI" id="CHEBI:83421"/>
        <dbReference type="ChEBI" id="CHEBI:456216"/>
        <dbReference type="EC" id="2.7.11.1"/>
    </reaction>
</comment>
<evidence type="ECO:0000256" key="18">
    <source>
        <dbReference type="ARBA" id="ARBA00047899"/>
    </source>
</evidence>
<keyword evidence="7 22" id="KW-0723">Serine/threonine-protein kinase</keyword>
<sequence length="559" mass="64125">MSCPWAKIQQPQAVNLTDIMSEELAKDLQDKEVKKYLNNMGEGKLDEAGPPLCNPLNTACNNATVEDIPDDVLKAISNESVQSDAVIAQLLQMGYDKEFDEMLKMIEQKFNGASKVSISFKNFKRIPENLDLESESEPEEIEDIRDRKDWDRFDMLKRDIDSIPVCGYKKQQNGSIITKHDLVNNGRKNACKLLSFPPEFQTGDGENFDLKLSNKVYNCLKKHSDKEQLRRYKIHDKKGERATAEFGMDESTRLLIYKMINFGLLNCVNGVISVGKEAVVIHADGNPDFSNIKEPPPKECVLKVFKTTLSEFKNRDQYIKDDYRFKDRIGKQTSKKVVHIWAEKEMANLMRLEKAGIKCPKVVWLKKHVLVMSFIGENNKPAPKLKDAIMSDGDYIVAYEMIINNMKKMYNDANLIHADLSEYNVLWFRDSCYFIDVSQSVEPNHNNAFVFLYRDCSNVIQFFQKKGVPNLMTPDELFKEIVKCDFQDKLALLAVQEDFKMKPHLVDKPGVESSFEFEFAWKRLQEGEIPVATVECEVPNVEKLIPAIEQIDLVDPPQA</sequence>
<dbReference type="Gene3D" id="3.30.200.20">
    <property type="entry name" value="Phosphorylase Kinase, domain 1"/>
    <property type="match status" value="1"/>
</dbReference>
<dbReference type="Proteomes" id="UP000625711">
    <property type="component" value="Unassembled WGS sequence"/>
</dbReference>
<keyword evidence="15 22" id="KW-0460">Magnesium</keyword>